<dbReference type="GO" id="GO:0030246">
    <property type="term" value="F:carbohydrate binding"/>
    <property type="evidence" value="ECO:0007669"/>
    <property type="project" value="InterPro"/>
</dbReference>
<accession>X1HGG0</accession>
<name>X1HGG0_9ZZZZ</name>
<dbReference type="EMBL" id="BARU01018135">
    <property type="protein sequence ID" value="GAH52914.1"/>
    <property type="molecule type" value="Genomic_DNA"/>
</dbReference>
<reference evidence="1" key="1">
    <citation type="journal article" date="2014" name="Front. Microbiol.">
        <title>High frequency of phylogenetically diverse reductive dehalogenase-homologous genes in deep subseafloor sedimentary metagenomes.</title>
        <authorList>
            <person name="Kawai M."/>
            <person name="Futagami T."/>
            <person name="Toyoda A."/>
            <person name="Takaki Y."/>
            <person name="Nishi S."/>
            <person name="Hori S."/>
            <person name="Arai W."/>
            <person name="Tsubouchi T."/>
            <person name="Morono Y."/>
            <person name="Uchiyama I."/>
            <person name="Ito T."/>
            <person name="Fujiyama A."/>
            <person name="Inagaki F."/>
            <person name="Takami H."/>
        </authorList>
    </citation>
    <scope>NUCLEOTIDE SEQUENCE</scope>
    <source>
        <strain evidence="1">Expedition CK06-06</strain>
    </source>
</reference>
<comment type="caution">
    <text evidence="1">The sequence shown here is derived from an EMBL/GenBank/DDBJ whole genome shotgun (WGS) entry which is preliminary data.</text>
</comment>
<dbReference type="InterPro" id="IPR014718">
    <property type="entry name" value="GH-type_carb-bd"/>
</dbReference>
<dbReference type="PANTHER" id="PTHR10091">
    <property type="entry name" value="ALDOSE-1-EPIMERASE"/>
    <property type="match status" value="1"/>
</dbReference>
<dbReference type="Gene3D" id="2.70.98.10">
    <property type="match status" value="1"/>
</dbReference>
<evidence type="ECO:0000313" key="1">
    <source>
        <dbReference type="EMBL" id="GAH52914.1"/>
    </source>
</evidence>
<evidence type="ECO:0008006" key="2">
    <source>
        <dbReference type="Google" id="ProtNLM"/>
    </source>
</evidence>
<protein>
    <recommendedName>
        <fullName evidence="2">Galactose-1-epimerase</fullName>
    </recommendedName>
</protein>
<dbReference type="GO" id="GO:0033499">
    <property type="term" value="P:galactose catabolic process via UDP-galactose, Leloir pathway"/>
    <property type="evidence" value="ECO:0007669"/>
    <property type="project" value="TreeGrafter"/>
</dbReference>
<dbReference type="PANTHER" id="PTHR10091:SF0">
    <property type="entry name" value="GALACTOSE MUTAROTASE"/>
    <property type="match status" value="1"/>
</dbReference>
<feature type="non-terminal residue" evidence="1">
    <location>
        <position position="1"/>
    </location>
</feature>
<dbReference type="Pfam" id="PF01263">
    <property type="entry name" value="Aldose_epim"/>
    <property type="match status" value="1"/>
</dbReference>
<proteinExistence type="predicted"/>
<organism evidence="1">
    <name type="scientific">marine sediment metagenome</name>
    <dbReference type="NCBI Taxonomy" id="412755"/>
    <lineage>
        <taxon>unclassified sequences</taxon>
        <taxon>metagenomes</taxon>
        <taxon>ecological metagenomes</taxon>
    </lineage>
</organism>
<sequence>VPGGYDHTYIINKSSLEIDLVARVYEPTSGRVMEVYSTEPSVQFYTGNFLDGSLTGKNEIVYEKQFGFCLETQHFPDSPNQHSFPSTILKPGEKYSQTTIYKFSTK</sequence>
<dbReference type="InterPro" id="IPR011013">
    <property type="entry name" value="Gal_mutarotase_sf_dom"/>
</dbReference>
<dbReference type="AlphaFoldDB" id="X1HGG0"/>
<dbReference type="InterPro" id="IPR008183">
    <property type="entry name" value="Aldose_1/G6P_1-epimerase"/>
</dbReference>
<gene>
    <name evidence="1" type="ORF">S03H2_30006</name>
</gene>
<dbReference type="GO" id="GO:0004034">
    <property type="term" value="F:aldose 1-epimerase activity"/>
    <property type="evidence" value="ECO:0007669"/>
    <property type="project" value="TreeGrafter"/>
</dbReference>
<dbReference type="GO" id="GO:0006006">
    <property type="term" value="P:glucose metabolic process"/>
    <property type="evidence" value="ECO:0007669"/>
    <property type="project" value="TreeGrafter"/>
</dbReference>
<dbReference type="SUPFAM" id="SSF74650">
    <property type="entry name" value="Galactose mutarotase-like"/>
    <property type="match status" value="1"/>
</dbReference>